<sequence>MDNFIFGANQAFNPILPATGEIIWSVVSFALLLFLLGKFAFPPVKKIMAERTAKIRNDIEGAEKARLEAERVLAEYRTQLEEARKEANRLVEEARKTAGLVREELLAKAHEEAAEIKRRAEESLQIEKERAMSELRASVGDLAVELASRIIAYEVDRRSVDPLVEQFLAESGVGSK</sequence>
<dbReference type="PANTHER" id="PTHR33445:SF1">
    <property type="entry name" value="ATP SYNTHASE SUBUNIT B"/>
    <property type="match status" value="1"/>
</dbReference>
<keyword evidence="5 14" id="KW-0138">CF(0)</keyword>
<feature type="coiled-coil region" evidence="16">
    <location>
        <begin position="59"/>
        <end position="130"/>
    </location>
</feature>
<evidence type="ECO:0000313" key="18">
    <source>
        <dbReference type="Proteomes" id="UP000184295"/>
    </source>
</evidence>
<evidence type="ECO:0000256" key="12">
    <source>
        <dbReference type="ARBA" id="ARBA00025198"/>
    </source>
</evidence>
<protein>
    <recommendedName>
        <fullName evidence="14">ATP synthase subunit b</fullName>
    </recommendedName>
    <alternativeName>
        <fullName evidence="14">ATP synthase F(0) sector subunit b</fullName>
    </alternativeName>
    <alternativeName>
        <fullName evidence="14">ATPase subunit I</fullName>
    </alternativeName>
    <alternativeName>
        <fullName evidence="14">F-type ATPase subunit b</fullName>
        <shortName evidence="14">F-ATPase subunit b</shortName>
    </alternativeName>
</protein>
<keyword evidence="4 14" id="KW-1003">Cell membrane</keyword>
<comment type="similarity">
    <text evidence="2 14 15">Belongs to the ATPase B chain family.</text>
</comment>
<dbReference type="GO" id="GO:0045259">
    <property type="term" value="C:proton-transporting ATP synthase complex"/>
    <property type="evidence" value="ECO:0007669"/>
    <property type="project" value="UniProtKB-KW"/>
</dbReference>
<dbReference type="GO" id="GO:0005886">
    <property type="term" value="C:plasma membrane"/>
    <property type="evidence" value="ECO:0007669"/>
    <property type="project" value="UniProtKB-SubCell"/>
</dbReference>
<evidence type="ECO:0000256" key="2">
    <source>
        <dbReference type="ARBA" id="ARBA00005513"/>
    </source>
</evidence>
<dbReference type="Pfam" id="PF00430">
    <property type="entry name" value="ATP-synt_B"/>
    <property type="match status" value="1"/>
</dbReference>
<keyword evidence="7 14" id="KW-0375">Hydrogen ion transport</keyword>
<evidence type="ECO:0000256" key="8">
    <source>
        <dbReference type="ARBA" id="ARBA00022989"/>
    </source>
</evidence>
<evidence type="ECO:0000256" key="13">
    <source>
        <dbReference type="ARBA" id="ARBA00025830"/>
    </source>
</evidence>
<reference evidence="18" key="1">
    <citation type="submission" date="2016-11" db="EMBL/GenBank/DDBJ databases">
        <authorList>
            <person name="Varghese N."/>
            <person name="Submissions S."/>
        </authorList>
    </citation>
    <scope>NUCLEOTIDE SEQUENCE [LARGE SCALE GENOMIC DNA]</scope>
    <source>
        <strain evidence="18">DSM 19514</strain>
    </source>
</reference>
<name>A0A1M4VAA8_9ACTN</name>
<evidence type="ECO:0000256" key="14">
    <source>
        <dbReference type="HAMAP-Rule" id="MF_01398"/>
    </source>
</evidence>
<keyword evidence="16" id="KW-0175">Coiled coil</keyword>
<dbReference type="OrthoDB" id="5242917at2"/>
<evidence type="ECO:0000256" key="4">
    <source>
        <dbReference type="ARBA" id="ARBA00022475"/>
    </source>
</evidence>
<evidence type="ECO:0000256" key="6">
    <source>
        <dbReference type="ARBA" id="ARBA00022692"/>
    </source>
</evidence>
<dbReference type="Gene3D" id="1.20.5.620">
    <property type="entry name" value="F1F0 ATP synthase subunit B, membrane domain"/>
    <property type="match status" value="1"/>
</dbReference>
<dbReference type="SUPFAM" id="SSF81573">
    <property type="entry name" value="F1F0 ATP synthase subunit B, membrane domain"/>
    <property type="match status" value="1"/>
</dbReference>
<dbReference type="InterPro" id="IPR050059">
    <property type="entry name" value="ATP_synthase_B_chain"/>
</dbReference>
<dbReference type="CDD" id="cd06503">
    <property type="entry name" value="ATP-synt_Fo_b"/>
    <property type="match status" value="1"/>
</dbReference>
<feature type="transmembrane region" description="Helical" evidence="14">
    <location>
        <begin position="22"/>
        <end position="41"/>
    </location>
</feature>
<evidence type="ECO:0000256" key="11">
    <source>
        <dbReference type="ARBA" id="ARBA00023310"/>
    </source>
</evidence>
<keyword evidence="8 14" id="KW-1133">Transmembrane helix</keyword>
<evidence type="ECO:0000256" key="10">
    <source>
        <dbReference type="ARBA" id="ARBA00023136"/>
    </source>
</evidence>
<evidence type="ECO:0000256" key="15">
    <source>
        <dbReference type="RuleBase" id="RU003848"/>
    </source>
</evidence>
<dbReference type="AlphaFoldDB" id="A0A1M4VAA8"/>
<gene>
    <name evidence="14" type="primary">atpF</name>
    <name evidence="17" type="ORF">SAMN02745225_01245</name>
</gene>
<dbReference type="Proteomes" id="UP000184295">
    <property type="component" value="Unassembled WGS sequence"/>
</dbReference>
<comment type="function">
    <text evidence="12 14">F(1)F(0) ATP synthase produces ATP from ADP in the presence of a proton or sodium gradient. F-type ATPases consist of two structural domains, F(1) containing the extramembraneous catalytic core and F(0) containing the membrane proton channel, linked together by a central stalk and a peripheral stalk. During catalysis, ATP synthesis in the catalytic domain of F(1) is coupled via a rotary mechanism of the central stalk subunits to proton translocation.</text>
</comment>
<dbReference type="InterPro" id="IPR005864">
    <property type="entry name" value="ATP_synth_F0_bsu_bac"/>
</dbReference>
<evidence type="ECO:0000256" key="7">
    <source>
        <dbReference type="ARBA" id="ARBA00022781"/>
    </source>
</evidence>
<keyword evidence="3 14" id="KW-0813">Transport</keyword>
<accession>A0A1M4VAA8</accession>
<comment type="function">
    <text evidence="14">Component of the F(0) channel, it forms part of the peripheral stalk, linking F(1) to F(0).</text>
</comment>
<evidence type="ECO:0000256" key="9">
    <source>
        <dbReference type="ARBA" id="ARBA00023065"/>
    </source>
</evidence>
<keyword evidence="9 14" id="KW-0406">Ion transport</keyword>
<evidence type="ECO:0000256" key="16">
    <source>
        <dbReference type="SAM" id="Coils"/>
    </source>
</evidence>
<dbReference type="GO" id="GO:0046933">
    <property type="term" value="F:proton-transporting ATP synthase activity, rotational mechanism"/>
    <property type="evidence" value="ECO:0007669"/>
    <property type="project" value="UniProtKB-UniRule"/>
</dbReference>
<evidence type="ECO:0000256" key="5">
    <source>
        <dbReference type="ARBA" id="ARBA00022547"/>
    </source>
</evidence>
<keyword evidence="11 14" id="KW-0066">ATP synthesis</keyword>
<comment type="subunit">
    <text evidence="13 14">F-type ATPases have 2 components, F(1) - the catalytic core - and F(0) - the membrane proton channel. F(1) has five subunits: alpha(3), beta(3), gamma(1), delta(1), epsilon(1). F(0) has three main subunits: a(1), b(2) and c(10-14). The alpha and beta chains form an alternating ring which encloses part of the gamma chain. F(1) is attached to F(0) by a central stalk formed by the gamma and epsilon chains, while a peripheral stalk is formed by the delta and b chains.</text>
</comment>
<dbReference type="RefSeq" id="WP_072790056.1">
    <property type="nucleotide sequence ID" value="NZ_FQUL01000015.1"/>
</dbReference>
<proteinExistence type="inferred from homology"/>
<keyword evidence="6 14" id="KW-0812">Transmembrane</keyword>
<comment type="subcellular location">
    <subcellularLocation>
        <location evidence="1 14">Cell membrane</location>
        <topology evidence="1 14">Single-pass membrane protein</topology>
    </subcellularLocation>
</comment>
<dbReference type="STRING" id="1121881.SAMN02745225_01245"/>
<dbReference type="EMBL" id="FQUL01000015">
    <property type="protein sequence ID" value="SHE65905.1"/>
    <property type="molecule type" value="Genomic_DNA"/>
</dbReference>
<dbReference type="PANTHER" id="PTHR33445">
    <property type="entry name" value="ATP SYNTHASE SUBUNIT B', CHLOROPLASTIC"/>
    <property type="match status" value="1"/>
</dbReference>
<dbReference type="NCBIfam" id="TIGR01144">
    <property type="entry name" value="ATP_synt_b"/>
    <property type="match status" value="1"/>
</dbReference>
<evidence type="ECO:0000256" key="3">
    <source>
        <dbReference type="ARBA" id="ARBA00022448"/>
    </source>
</evidence>
<evidence type="ECO:0000313" key="17">
    <source>
        <dbReference type="EMBL" id="SHE65905.1"/>
    </source>
</evidence>
<dbReference type="HAMAP" id="MF_01398">
    <property type="entry name" value="ATP_synth_b_bprime"/>
    <property type="match status" value="1"/>
</dbReference>
<keyword evidence="10 14" id="KW-0472">Membrane</keyword>
<evidence type="ECO:0000256" key="1">
    <source>
        <dbReference type="ARBA" id="ARBA00004162"/>
    </source>
</evidence>
<dbReference type="InterPro" id="IPR002146">
    <property type="entry name" value="ATP_synth_b/b'su_bac/chlpt"/>
</dbReference>
<keyword evidence="18" id="KW-1185">Reference proteome</keyword>
<organism evidence="17 18">
    <name type="scientific">Ferrithrix thermotolerans DSM 19514</name>
    <dbReference type="NCBI Taxonomy" id="1121881"/>
    <lineage>
        <taxon>Bacteria</taxon>
        <taxon>Bacillati</taxon>
        <taxon>Actinomycetota</taxon>
        <taxon>Acidimicrobiia</taxon>
        <taxon>Acidimicrobiales</taxon>
        <taxon>Acidimicrobiaceae</taxon>
        <taxon>Ferrithrix</taxon>
    </lineage>
</organism>
<dbReference type="InterPro" id="IPR028987">
    <property type="entry name" value="ATP_synth_B-like_membr_sf"/>
</dbReference>
<dbReference type="GO" id="GO:0046961">
    <property type="term" value="F:proton-transporting ATPase activity, rotational mechanism"/>
    <property type="evidence" value="ECO:0007669"/>
    <property type="project" value="TreeGrafter"/>
</dbReference>